<gene>
    <name evidence="4" type="ORF">HDA33_000422</name>
</gene>
<protein>
    <submittedName>
        <fullName evidence="4">NADPH2:quinone reductase</fullName>
        <ecNumber evidence="4">1.6.5.5</ecNumber>
    </submittedName>
</protein>
<evidence type="ECO:0000313" key="5">
    <source>
        <dbReference type="Proteomes" id="UP000567246"/>
    </source>
</evidence>
<dbReference type="GO" id="GO:0070402">
    <property type="term" value="F:NADPH binding"/>
    <property type="evidence" value="ECO:0007669"/>
    <property type="project" value="TreeGrafter"/>
</dbReference>
<name>A0A7W9MZN3_9MICC</name>
<dbReference type="InterPro" id="IPR013154">
    <property type="entry name" value="ADH-like_N"/>
</dbReference>
<sequence>MPHASSPAVPRTHHAVVVAETGGPEVLRWTQADVPAPGPGRVLVRTAAVGLNYIETYQRAGVYPMDLPFVPGTEASGTVVGLGEGVDPTLLGARVATATAQGAYAEHFTAPADRLLTVPEGVDLADAAALPLQGMTAHYLCRSTFPVEEGQTVVVTAGAGGVGLLLTQLAAARGARVITTASTEAKRELSRAAGAAAAVDYPELAATVDRLTDGHGAHAVFDGVGKDTFETSLRVLRVRGTLVLFGGASGQVPPFDLQRLNAAGGLYVTRPSLVHYTRTEEETRGRSDELFAAWAAGELDVRIGERIPLAEAAAAHAALESRATTGKVLLTLG</sequence>
<dbReference type="InterPro" id="IPR036291">
    <property type="entry name" value="NAD(P)-bd_dom_sf"/>
</dbReference>
<dbReference type="Pfam" id="PF08240">
    <property type="entry name" value="ADH_N"/>
    <property type="match status" value="1"/>
</dbReference>
<comment type="caution">
    <text evidence="4">The sequence shown here is derived from an EMBL/GenBank/DDBJ whole genome shotgun (WGS) entry which is preliminary data.</text>
</comment>
<dbReference type="PANTHER" id="PTHR48106:SF13">
    <property type="entry name" value="QUINONE OXIDOREDUCTASE-RELATED"/>
    <property type="match status" value="1"/>
</dbReference>
<dbReference type="Gene3D" id="3.90.180.10">
    <property type="entry name" value="Medium-chain alcohol dehydrogenases, catalytic domain"/>
    <property type="match status" value="1"/>
</dbReference>
<evidence type="ECO:0000259" key="3">
    <source>
        <dbReference type="SMART" id="SM00829"/>
    </source>
</evidence>
<dbReference type="EC" id="1.6.5.5" evidence="4"/>
<dbReference type="InterPro" id="IPR011032">
    <property type="entry name" value="GroES-like_sf"/>
</dbReference>
<dbReference type="AlphaFoldDB" id="A0A7W9MZN3"/>
<accession>A0A7W9MZN3</accession>
<keyword evidence="5" id="KW-1185">Reference proteome</keyword>
<dbReference type="SMART" id="SM00829">
    <property type="entry name" value="PKS_ER"/>
    <property type="match status" value="1"/>
</dbReference>
<reference evidence="4 5" key="1">
    <citation type="submission" date="2020-08" db="EMBL/GenBank/DDBJ databases">
        <title>Sequencing the genomes of 1000 actinobacteria strains.</title>
        <authorList>
            <person name="Klenk H.-P."/>
        </authorList>
    </citation>
    <scope>NUCLEOTIDE SEQUENCE [LARGE SCALE GENOMIC DNA]</scope>
    <source>
        <strain evidence="4 5">DSM 17945</strain>
    </source>
</reference>
<organism evidence="4 5">
    <name type="scientific">Micrococcus endophyticus</name>
    <dbReference type="NCBI Taxonomy" id="455343"/>
    <lineage>
        <taxon>Bacteria</taxon>
        <taxon>Bacillati</taxon>
        <taxon>Actinomycetota</taxon>
        <taxon>Actinomycetes</taxon>
        <taxon>Micrococcales</taxon>
        <taxon>Micrococcaceae</taxon>
        <taxon>Micrococcus</taxon>
    </lineage>
</organism>
<keyword evidence="2 4" id="KW-0560">Oxidoreductase</keyword>
<dbReference type="CDD" id="cd05286">
    <property type="entry name" value="QOR2"/>
    <property type="match status" value="1"/>
</dbReference>
<dbReference type="Gene3D" id="3.40.50.720">
    <property type="entry name" value="NAD(P)-binding Rossmann-like Domain"/>
    <property type="match status" value="1"/>
</dbReference>
<proteinExistence type="predicted"/>
<dbReference type="InterPro" id="IPR020843">
    <property type="entry name" value="ER"/>
</dbReference>
<dbReference type="SUPFAM" id="SSF51735">
    <property type="entry name" value="NAD(P)-binding Rossmann-fold domains"/>
    <property type="match status" value="1"/>
</dbReference>
<dbReference type="Pfam" id="PF00107">
    <property type="entry name" value="ADH_zinc_N"/>
    <property type="match status" value="1"/>
</dbReference>
<dbReference type="InterPro" id="IPR013149">
    <property type="entry name" value="ADH-like_C"/>
</dbReference>
<dbReference type="RefSeq" id="WP_158494429.1">
    <property type="nucleotide sequence ID" value="NZ_BAABAG010000010.1"/>
</dbReference>
<dbReference type="InterPro" id="IPR047618">
    <property type="entry name" value="QOR-like"/>
</dbReference>
<dbReference type="EMBL" id="JACHMW010000001">
    <property type="protein sequence ID" value="MBB5847858.1"/>
    <property type="molecule type" value="Genomic_DNA"/>
</dbReference>
<dbReference type="PANTHER" id="PTHR48106">
    <property type="entry name" value="QUINONE OXIDOREDUCTASE PIG3-RELATED"/>
    <property type="match status" value="1"/>
</dbReference>
<dbReference type="GO" id="GO:0005829">
    <property type="term" value="C:cytosol"/>
    <property type="evidence" value="ECO:0007669"/>
    <property type="project" value="TreeGrafter"/>
</dbReference>
<evidence type="ECO:0000256" key="2">
    <source>
        <dbReference type="ARBA" id="ARBA00023002"/>
    </source>
</evidence>
<dbReference type="Proteomes" id="UP000567246">
    <property type="component" value="Unassembled WGS sequence"/>
</dbReference>
<feature type="domain" description="Enoyl reductase (ER)" evidence="3">
    <location>
        <begin position="22"/>
        <end position="330"/>
    </location>
</feature>
<evidence type="ECO:0000313" key="4">
    <source>
        <dbReference type="EMBL" id="MBB5847858.1"/>
    </source>
</evidence>
<dbReference type="SUPFAM" id="SSF50129">
    <property type="entry name" value="GroES-like"/>
    <property type="match status" value="1"/>
</dbReference>
<dbReference type="GO" id="GO:0035925">
    <property type="term" value="F:mRNA 3'-UTR AU-rich region binding"/>
    <property type="evidence" value="ECO:0007669"/>
    <property type="project" value="TreeGrafter"/>
</dbReference>
<evidence type="ECO:0000256" key="1">
    <source>
        <dbReference type="ARBA" id="ARBA00022857"/>
    </source>
</evidence>
<keyword evidence="1" id="KW-0521">NADP</keyword>
<dbReference type="FunFam" id="3.40.50.720:FF:000053">
    <property type="entry name" value="Quinone oxidoreductase 1"/>
    <property type="match status" value="1"/>
</dbReference>
<dbReference type="GO" id="GO:0003960">
    <property type="term" value="F:quinone reductase (NADPH) activity"/>
    <property type="evidence" value="ECO:0007669"/>
    <property type="project" value="UniProtKB-EC"/>
</dbReference>